<dbReference type="AlphaFoldDB" id="A0A9D9EAW1"/>
<dbReference type="Gene3D" id="1.20.120.530">
    <property type="entry name" value="GntR ligand-binding domain-like"/>
    <property type="match status" value="1"/>
</dbReference>
<keyword evidence="2" id="KW-0238">DNA-binding</keyword>
<dbReference type="SUPFAM" id="SSF48008">
    <property type="entry name" value="GntR ligand-binding domain-like"/>
    <property type="match status" value="1"/>
</dbReference>
<dbReference type="GO" id="GO:0003677">
    <property type="term" value="F:DNA binding"/>
    <property type="evidence" value="ECO:0007669"/>
    <property type="project" value="UniProtKB-KW"/>
</dbReference>
<evidence type="ECO:0000256" key="2">
    <source>
        <dbReference type="ARBA" id="ARBA00023125"/>
    </source>
</evidence>
<evidence type="ECO:0000256" key="1">
    <source>
        <dbReference type="ARBA" id="ARBA00023015"/>
    </source>
</evidence>
<reference evidence="5" key="1">
    <citation type="submission" date="2020-10" db="EMBL/GenBank/DDBJ databases">
        <authorList>
            <person name="Gilroy R."/>
        </authorList>
    </citation>
    <scope>NUCLEOTIDE SEQUENCE</scope>
    <source>
        <strain evidence="5">11167</strain>
    </source>
</reference>
<dbReference type="PROSITE" id="PS50949">
    <property type="entry name" value="HTH_GNTR"/>
    <property type="match status" value="1"/>
</dbReference>
<evidence type="ECO:0000256" key="3">
    <source>
        <dbReference type="ARBA" id="ARBA00023163"/>
    </source>
</evidence>
<protein>
    <submittedName>
        <fullName evidence="5">GntR family transcriptional regulator</fullName>
    </submittedName>
</protein>
<dbReference type="InterPro" id="IPR008920">
    <property type="entry name" value="TF_FadR/GntR_C"/>
</dbReference>
<dbReference type="SMART" id="SM00345">
    <property type="entry name" value="HTH_GNTR"/>
    <property type="match status" value="1"/>
</dbReference>
<dbReference type="InterPro" id="IPR000524">
    <property type="entry name" value="Tscrpt_reg_HTH_GntR"/>
</dbReference>
<proteinExistence type="predicted"/>
<dbReference type="Proteomes" id="UP000823633">
    <property type="component" value="Unassembled WGS sequence"/>
</dbReference>
<dbReference type="GO" id="GO:0003700">
    <property type="term" value="F:DNA-binding transcription factor activity"/>
    <property type="evidence" value="ECO:0007669"/>
    <property type="project" value="InterPro"/>
</dbReference>
<keyword evidence="1" id="KW-0805">Transcription regulation</keyword>
<feature type="domain" description="HTH gntR-type" evidence="4">
    <location>
        <begin position="5"/>
        <end position="72"/>
    </location>
</feature>
<dbReference type="InterPro" id="IPR011711">
    <property type="entry name" value="GntR_C"/>
</dbReference>
<dbReference type="CDD" id="cd07377">
    <property type="entry name" value="WHTH_GntR"/>
    <property type="match status" value="1"/>
</dbReference>
<dbReference type="PANTHER" id="PTHR43537">
    <property type="entry name" value="TRANSCRIPTIONAL REGULATOR, GNTR FAMILY"/>
    <property type="match status" value="1"/>
</dbReference>
<sequence>MGTAKDMASIIYEDLKEGILDLTLEPGSPVSEAALCERYEASRTPVRTALHRLADQNLIELLPYQQSTVSLIDFEAVKEFIYARVAIEDRVIRDFIALDKPLLLEDVNHLIRKQEILLGEESFRPHDFYDLDVEMHEIWFRATGKLALWKLFNVSYDYTRVRILDIKEEKDYKAIVDDHKDLIAAIRAKDLASIHPIIERHLNGGVERISGRLDGKIGKYFK</sequence>
<comment type="caution">
    <text evidence="5">The sequence shown here is derived from an EMBL/GenBank/DDBJ whole genome shotgun (WGS) entry which is preliminary data.</text>
</comment>
<dbReference type="EMBL" id="JADIMU010000039">
    <property type="protein sequence ID" value="MBO8443303.1"/>
    <property type="molecule type" value="Genomic_DNA"/>
</dbReference>
<keyword evidence="3" id="KW-0804">Transcription</keyword>
<name>A0A9D9EAW1_9SPIR</name>
<dbReference type="SUPFAM" id="SSF46785">
    <property type="entry name" value="Winged helix' DNA-binding domain"/>
    <property type="match status" value="1"/>
</dbReference>
<evidence type="ECO:0000313" key="5">
    <source>
        <dbReference type="EMBL" id="MBO8443303.1"/>
    </source>
</evidence>
<dbReference type="PANTHER" id="PTHR43537:SF45">
    <property type="entry name" value="GNTR FAMILY REGULATORY PROTEIN"/>
    <property type="match status" value="1"/>
</dbReference>
<accession>A0A9D9EAW1</accession>
<dbReference type="Pfam" id="PF00392">
    <property type="entry name" value="GntR"/>
    <property type="match status" value="1"/>
</dbReference>
<dbReference type="Pfam" id="PF07729">
    <property type="entry name" value="FCD"/>
    <property type="match status" value="1"/>
</dbReference>
<evidence type="ECO:0000259" key="4">
    <source>
        <dbReference type="PROSITE" id="PS50949"/>
    </source>
</evidence>
<dbReference type="InterPro" id="IPR036390">
    <property type="entry name" value="WH_DNA-bd_sf"/>
</dbReference>
<evidence type="ECO:0000313" key="6">
    <source>
        <dbReference type="Proteomes" id="UP000823633"/>
    </source>
</evidence>
<dbReference type="Gene3D" id="1.10.10.10">
    <property type="entry name" value="Winged helix-like DNA-binding domain superfamily/Winged helix DNA-binding domain"/>
    <property type="match status" value="1"/>
</dbReference>
<gene>
    <name evidence="5" type="ORF">IAC42_06035</name>
</gene>
<dbReference type="InterPro" id="IPR036388">
    <property type="entry name" value="WH-like_DNA-bd_sf"/>
</dbReference>
<reference evidence="5" key="2">
    <citation type="journal article" date="2021" name="PeerJ">
        <title>Extensive microbial diversity within the chicken gut microbiome revealed by metagenomics and culture.</title>
        <authorList>
            <person name="Gilroy R."/>
            <person name="Ravi A."/>
            <person name="Getino M."/>
            <person name="Pursley I."/>
            <person name="Horton D.L."/>
            <person name="Alikhan N.F."/>
            <person name="Baker D."/>
            <person name="Gharbi K."/>
            <person name="Hall N."/>
            <person name="Watson M."/>
            <person name="Adriaenssens E.M."/>
            <person name="Foster-Nyarko E."/>
            <person name="Jarju S."/>
            <person name="Secka A."/>
            <person name="Antonio M."/>
            <person name="Oren A."/>
            <person name="Chaudhuri R.R."/>
            <person name="La Ragione R."/>
            <person name="Hildebrand F."/>
            <person name="Pallen M.J."/>
        </authorList>
    </citation>
    <scope>NUCLEOTIDE SEQUENCE</scope>
    <source>
        <strain evidence="5">11167</strain>
    </source>
</reference>
<organism evidence="5 6">
    <name type="scientific">Candidatus Aphodenecus pullistercoris</name>
    <dbReference type="NCBI Taxonomy" id="2840669"/>
    <lineage>
        <taxon>Bacteria</taxon>
        <taxon>Pseudomonadati</taxon>
        <taxon>Spirochaetota</taxon>
        <taxon>Spirochaetia</taxon>
        <taxon>Spirochaetales</taxon>
        <taxon>Candidatus Aphodenecus</taxon>
    </lineage>
</organism>